<dbReference type="RefSeq" id="WP_056863105.1">
    <property type="nucleotide sequence ID" value="NZ_BAAAMM010000006.1"/>
</dbReference>
<dbReference type="InterPro" id="IPR019099">
    <property type="entry name" value="Uncharacterised_PGPGW_TM"/>
</dbReference>
<name>A0ABV1NYA8_9ACTN</name>
<evidence type="ECO:0000256" key="1">
    <source>
        <dbReference type="SAM" id="Phobius"/>
    </source>
</evidence>
<keyword evidence="1" id="KW-0812">Transmembrane</keyword>
<keyword evidence="1" id="KW-0472">Membrane</keyword>
<protein>
    <submittedName>
        <fullName evidence="2">PGPGW domain-containing protein</fullName>
    </submittedName>
</protein>
<gene>
    <name evidence="2" type="ORF">V6R90_09240</name>
</gene>
<organism evidence="2 3">
    <name type="scientific">Nocardioides kribbensis</name>
    <dbReference type="NCBI Taxonomy" id="305517"/>
    <lineage>
        <taxon>Bacteria</taxon>
        <taxon>Bacillati</taxon>
        <taxon>Actinomycetota</taxon>
        <taxon>Actinomycetes</taxon>
        <taxon>Propionibacteriales</taxon>
        <taxon>Nocardioidaceae</taxon>
        <taxon>Nocardioides</taxon>
    </lineage>
</organism>
<dbReference type="Proteomes" id="UP001482520">
    <property type="component" value="Unassembled WGS sequence"/>
</dbReference>
<proteinExistence type="predicted"/>
<sequence>MKGAARRVTLEVVGWTLLVVGIAALVLPGPGLILMFAGVAVLSQQYEWAERRLEPLKYRALKGAAESVETWPRIVASTLVALVVGACGVLWISDPPPPSWWTLADSWWLPGGLATGITQVASMFIALGLIVWSYRRFHGKPEAVEALEGDIDEADKASPLTSG</sequence>
<feature type="transmembrane region" description="Helical" evidence="1">
    <location>
        <begin position="74"/>
        <end position="93"/>
    </location>
</feature>
<accession>A0ABV1NYA8</accession>
<evidence type="ECO:0000313" key="3">
    <source>
        <dbReference type="Proteomes" id="UP001482520"/>
    </source>
</evidence>
<comment type="caution">
    <text evidence="2">The sequence shown here is derived from an EMBL/GenBank/DDBJ whole genome shotgun (WGS) entry which is preliminary data.</text>
</comment>
<keyword evidence="1" id="KW-1133">Transmembrane helix</keyword>
<dbReference type="Pfam" id="PF09656">
    <property type="entry name" value="PGPGW"/>
    <property type="match status" value="1"/>
</dbReference>
<keyword evidence="3" id="KW-1185">Reference proteome</keyword>
<feature type="transmembrane region" description="Helical" evidence="1">
    <location>
        <begin position="113"/>
        <end position="132"/>
    </location>
</feature>
<feature type="transmembrane region" description="Helical" evidence="1">
    <location>
        <begin position="12"/>
        <end position="42"/>
    </location>
</feature>
<dbReference type="EMBL" id="JBEGDP010000008">
    <property type="protein sequence ID" value="MEQ7847460.1"/>
    <property type="molecule type" value="Genomic_DNA"/>
</dbReference>
<reference evidence="2 3" key="1">
    <citation type="submission" date="2024-02" db="EMBL/GenBank/DDBJ databases">
        <title>Full genome sequence of Nocardioides kribbensis.</title>
        <authorList>
            <person name="Poletto B.L."/>
            <person name="Silva G."/>
            <person name="Galante D."/>
            <person name="Campos K.R."/>
            <person name="Santos M.B.N."/>
            <person name="Sacchi C.T."/>
        </authorList>
    </citation>
    <scope>NUCLEOTIDE SEQUENCE [LARGE SCALE GENOMIC DNA]</scope>
    <source>
        <strain evidence="2 3">O4R</strain>
    </source>
</reference>
<evidence type="ECO:0000313" key="2">
    <source>
        <dbReference type="EMBL" id="MEQ7847460.1"/>
    </source>
</evidence>